<evidence type="ECO:0008006" key="3">
    <source>
        <dbReference type="Google" id="ProtNLM"/>
    </source>
</evidence>
<organism evidence="1 2">
    <name type="scientific">Nitrospira tepida</name>
    <dbReference type="NCBI Taxonomy" id="2973512"/>
    <lineage>
        <taxon>Bacteria</taxon>
        <taxon>Pseudomonadati</taxon>
        <taxon>Nitrospirota</taxon>
        <taxon>Nitrospiria</taxon>
        <taxon>Nitrospirales</taxon>
        <taxon>Nitrospiraceae</taxon>
        <taxon>Nitrospira</taxon>
    </lineage>
</organism>
<gene>
    <name evidence="1" type="ORF">DNFV4_03978</name>
</gene>
<evidence type="ECO:0000313" key="1">
    <source>
        <dbReference type="EMBL" id="CAI4033539.1"/>
    </source>
</evidence>
<evidence type="ECO:0000313" key="2">
    <source>
        <dbReference type="Proteomes" id="UP001179121"/>
    </source>
</evidence>
<reference evidence="1" key="1">
    <citation type="submission" date="2022-10" db="EMBL/GenBank/DDBJ databases">
        <authorList>
            <person name="Koch H."/>
        </authorList>
    </citation>
    <scope>NUCLEOTIDE SEQUENCE</scope>
    <source>
        <strain evidence="1">DNF</strain>
    </source>
</reference>
<accession>A0AA86N2K9</accession>
<dbReference type="RefSeq" id="WP_289270838.1">
    <property type="nucleotide sequence ID" value="NZ_OX365700.1"/>
</dbReference>
<dbReference type="Pfam" id="PF03692">
    <property type="entry name" value="CxxCxxCC"/>
    <property type="match status" value="1"/>
</dbReference>
<sequence>MSVYHEGLIRLTGQADLWFQRARASLSGAIPCGKGCHCCCIGPFAITRLDVDRLQEALPRLPAEERRTIHEAAARQVAAMERAFPALRQSPSLDQWDDRAIDSLVAQFGSLPCPALHPDGSCKVYKARPLTCRLMGIPVDEDGLVRSACEVQTSVPLVRLTPSFRREEHRLAELEATLLSVRKVESDAPSQQGEEVMLPYGFLDQQ</sequence>
<dbReference type="KEGG" id="nti:DNFV4_03978"/>
<name>A0AA86N2K9_9BACT</name>
<keyword evidence="2" id="KW-1185">Reference proteome</keyword>
<dbReference type="Proteomes" id="UP001179121">
    <property type="component" value="Chromosome"/>
</dbReference>
<dbReference type="EMBL" id="OX365700">
    <property type="protein sequence ID" value="CAI4033539.1"/>
    <property type="molecule type" value="Genomic_DNA"/>
</dbReference>
<proteinExistence type="predicted"/>
<protein>
    <recommendedName>
        <fullName evidence="3">YkgJ family cysteine cluster protein</fullName>
    </recommendedName>
</protein>
<dbReference type="InterPro" id="IPR005358">
    <property type="entry name" value="Puta_zinc/iron-chelating_dom"/>
</dbReference>
<dbReference type="AlphaFoldDB" id="A0AA86N2K9"/>